<gene>
    <name evidence="1" type="ORF">HanXRQr2_Chr02g0071781</name>
</gene>
<evidence type="ECO:0000313" key="1">
    <source>
        <dbReference type="EMBL" id="KAF5818928.1"/>
    </source>
</evidence>
<dbReference type="Proteomes" id="UP000215914">
    <property type="component" value="Unassembled WGS sequence"/>
</dbReference>
<evidence type="ECO:0000313" key="2">
    <source>
        <dbReference type="Proteomes" id="UP000215914"/>
    </source>
</evidence>
<protein>
    <submittedName>
        <fullName evidence="1">Uncharacterized protein</fullName>
    </submittedName>
</protein>
<name>A0A9K3JQ27_HELAN</name>
<reference evidence="1" key="2">
    <citation type="submission" date="2020-06" db="EMBL/GenBank/DDBJ databases">
        <title>Helianthus annuus Genome sequencing and assembly Release 2.</title>
        <authorList>
            <person name="Gouzy J."/>
            <person name="Langlade N."/>
            <person name="Munos S."/>
        </authorList>
    </citation>
    <scope>NUCLEOTIDE SEQUENCE</scope>
    <source>
        <tissue evidence="1">Leaves</tissue>
    </source>
</reference>
<dbReference type="Gramene" id="mRNA:HanXRQr2_Chr02g0071781">
    <property type="protein sequence ID" value="CDS:HanXRQr2_Chr02g0071781.1"/>
    <property type="gene ID" value="HanXRQr2_Chr02g0071781"/>
</dbReference>
<accession>A0A9K3JQ27</accession>
<dbReference type="AlphaFoldDB" id="A0A9K3JQ27"/>
<organism evidence="1 2">
    <name type="scientific">Helianthus annuus</name>
    <name type="common">Common sunflower</name>
    <dbReference type="NCBI Taxonomy" id="4232"/>
    <lineage>
        <taxon>Eukaryota</taxon>
        <taxon>Viridiplantae</taxon>
        <taxon>Streptophyta</taxon>
        <taxon>Embryophyta</taxon>
        <taxon>Tracheophyta</taxon>
        <taxon>Spermatophyta</taxon>
        <taxon>Magnoliopsida</taxon>
        <taxon>eudicotyledons</taxon>
        <taxon>Gunneridae</taxon>
        <taxon>Pentapetalae</taxon>
        <taxon>asterids</taxon>
        <taxon>campanulids</taxon>
        <taxon>Asterales</taxon>
        <taxon>Asteraceae</taxon>
        <taxon>Asteroideae</taxon>
        <taxon>Heliantheae alliance</taxon>
        <taxon>Heliantheae</taxon>
        <taxon>Helianthus</taxon>
    </lineage>
</organism>
<reference evidence="1" key="1">
    <citation type="journal article" date="2017" name="Nature">
        <title>The sunflower genome provides insights into oil metabolism, flowering and Asterid evolution.</title>
        <authorList>
            <person name="Badouin H."/>
            <person name="Gouzy J."/>
            <person name="Grassa C.J."/>
            <person name="Murat F."/>
            <person name="Staton S.E."/>
            <person name="Cottret L."/>
            <person name="Lelandais-Briere C."/>
            <person name="Owens G.L."/>
            <person name="Carrere S."/>
            <person name="Mayjonade B."/>
            <person name="Legrand L."/>
            <person name="Gill N."/>
            <person name="Kane N.C."/>
            <person name="Bowers J.E."/>
            <person name="Hubner S."/>
            <person name="Bellec A."/>
            <person name="Berard A."/>
            <person name="Berges H."/>
            <person name="Blanchet N."/>
            <person name="Boniface M.C."/>
            <person name="Brunel D."/>
            <person name="Catrice O."/>
            <person name="Chaidir N."/>
            <person name="Claudel C."/>
            <person name="Donnadieu C."/>
            <person name="Faraut T."/>
            <person name="Fievet G."/>
            <person name="Helmstetter N."/>
            <person name="King M."/>
            <person name="Knapp S.J."/>
            <person name="Lai Z."/>
            <person name="Le Paslier M.C."/>
            <person name="Lippi Y."/>
            <person name="Lorenzon L."/>
            <person name="Mandel J.R."/>
            <person name="Marage G."/>
            <person name="Marchand G."/>
            <person name="Marquand E."/>
            <person name="Bret-Mestries E."/>
            <person name="Morien E."/>
            <person name="Nambeesan S."/>
            <person name="Nguyen T."/>
            <person name="Pegot-Espagnet P."/>
            <person name="Pouilly N."/>
            <person name="Raftis F."/>
            <person name="Sallet E."/>
            <person name="Schiex T."/>
            <person name="Thomas J."/>
            <person name="Vandecasteele C."/>
            <person name="Vares D."/>
            <person name="Vear F."/>
            <person name="Vautrin S."/>
            <person name="Crespi M."/>
            <person name="Mangin B."/>
            <person name="Burke J.M."/>
            <person name="Salse J."/>
            <person name="Munos S."/>
            <person name="Vincourt P."/>
            <person name="Rieseberg L.H."/>
            <person name="Langlade N.B."/>
        </authorList>
    </citation>
    <scope>NUCLEOTIDE SEQUENCE</scope>
    <source>
        <tissue evidence="1">Leaves</tissue>
    </source>
</reference>
<keyword evidence="2" id="KW-1185">Reference proteome</keyword>
<dbReference type="EMBL" id="MNCJ02000317">
    <property type="protein sequence ID" value="KAF5818928.1"/>
    <property type="molecule type" value="Genomic_DNA"/>
</dbReference>
<sequence length="76" mass="8654">MNSLNLPFQPFQTGKVSCSETTNIQKIKPHLGPCLLVPTPRSLMVHTSPLTKKSYLRPYAQQSQFSNYQQHLIKIV</sequence>
<proteinExistence type="predicted"/>
<comment type="caution">
    <text evidence="1">The sequence shown here is derived from an EMBL/GenBank/DDBJ whole genome shotgun (WGS) entry which is preliminary data.</text>
</comment>